<sequence length="70" mass="7601">MSLFVTFVPILTAWVRPVDRGLKSTDDAAVIFDNKTFYTDAFSDDAAAFRFAESPVKRKLADAGGDALLG</sequence>
<protein>
    <submittedName>
        <fullName evidence="1">Uncharacterized protein</fullName>
    </submittedName>
</protein>
<organism evidence="1 2">
    <name type="scientific">Burkholderia cenocepacia</name>
    <dbReference type="NCBI Taxonomy" id="95486"/>
    <lineage>
        <taxon>Bacteria</taxon>
        <taxon>Pseudomonadati</taxon>
        <taxon>Pseudomonadota</taxon>
        <taxon>Betaproteobacteria</taxon>
        <taxon>Burkholderiales</taxon>
        <taxon>Burkholderiaceae</taxon>
        <taxon>Burkholderia</taxon>
        <taxon>Burkholderia cepacia complex</taxon>
    </lineage>
</organism>
<evidence type="ECO:0000313" key="2">
    <source>
        <dbReference type="Proteomes" id="UP000191686"/>
    </source>
</evidence>
<dbReference type="AlphaFoldDB" id="A0ABD4U9M2"/>
<dbReference type="Proteomes" id="UP000191686">
    <property type="component" value="Unassembled WGS sequence"/>
</dbReference>
<accession>A0ABD4U9M2</accession>
<gene>
    <name evidence="1" type="ORF">UE95_005430</name>
</gene>
<reference evidence="1 2" key="1">
    <citation type="journal article" date="2017" name="Front. Microbiol.">
        <title>Genomics reveals a unique clone of Burkholderia cenocepacia harbouring an actively excising novel genomic island.</title>
        <authorList>
            <person name="Patil P."/>
            <person name="Mali S."/>
            <person name="Midha S."/>
            <person name="Gautam V."/>
            <person name="Dash L."/>
            <person name="Kumar S."/>
            <person name="Shastri J."/>
            <person name="Singhal L."/>
            <person name="Patil P.B."/>
        </authorList>
    </citation>
    <scope>NUCLEOTIDE SEQUENCE [LARGE SCALE GENOMIC DNA]</scope>
    <source>
        <strain evidence="1 2">BC-19</strain>
    </source>
</reference>
<dbReference type="RefSeq" id="WP_080322322.1">
    <property type="nucleotide sequence ID" value="NZ_JAOEGH010000006.1"/>
</dbReference>
<evidence type="ECO:0000313" key="1">
    <source>
        <dbReference type="EMBL" id="MCW3710724.1"/>
    </source>
</evidence>
<proteinExistence type="predicted"/>
<reference evidence="1 2" key="2">
    <citation type="journal article" date="2017" name="Front. Microbiol.">
        <title>Genomics Reveals a Unique Clone of Burkholderia cenocepacia Harboring an Actively Excising Novel Genomic Island.</title>
        <authorList>
            <person name="Patil P.P."/>
            <person name="Mali S."/>
            <person name="Midha S."/>
            <person name="Gautam V."/>
            <person name="Dash L."/>
            <person name="Kumar S."/>
            <person name="Shastri J."/>
            <person name="Singhal L."/>
            <person name="Patil P.B."/>
        </authorList>
    </citation>
    <scope>NUCLEOTIDE SEQUENCE [LARGE SCALE GENOMIC DNA]</scope>
    <source>
        <strain evidence="1 2">BC-19</strain>
    </source>
</reference>
<comment type="caution">
    <text evidence="1">The sequence shown here is derived from an EMBL/GenBank/DDBJ whole genome shotgun (WGS) entry which is preliminary data.</text>
</comment>
<dbReference type="EMBL" id="JYMX02000002">
    <property type="protein sequence ID" value="MCW3710724.1"/>
    <property type="molecule type" value="Genomic_DNA"/>
</dbReference>
<name>A0ABD4U9M2_9BURK</name>